<evidence type="ECO:0000313" key="3">
    <source>
        <dbReference type="Proteomes" id="UP000266723"/>
    </source>
</evidence>
<feature type="region of interest" description="Disordered" evidence="1">
    <location>
        <begin position="201"/>
        <end position="220"/>
    </location>
</feature>
<proteinExistence type="predicted"/>
<organism evidence="2 3">
    <name type="scientific">Brassica cretica</name>
    <name type="common">Mustard</name>
    <dbReference type="NCBI Taxonomy" id="69181"/>
    <lineage>
        <taxon>Eukaryota</taxon>
        <taxon>Viridiplantae</taxon>
        <taxon>Streptophyta</taxon>
        <taxon>Embryophyta</taxon>
        <taxon>Tracheophyta</taxon>
        <taxon>Spermatophyta</taxon>
        <taxon>Magnoliopsida</taxon>
        <taxon>eudicotyledons</taxon>
        <taxon>Gunneridae</taxon>
        <taxon>Pentapetalae</taxon>
        <taxon>rosids</taxon>
        <taxon>malvids</taxon>
        <taxon>Brassicales</taxon>
        <taxon>Brassicaceae</taxon>
        <taxon>Brassiceae</taxon>
        <taxon>Brassica</taxon>
    </lineage>
</organism>
<comment type="caution">
    <text evidence="2">The sequence shown here is derived from an EMBL/GenBank/DDBJ whole genome shotgun (WGS) entry which is preliminary data.</text>
</comment>
<gene>
    <name evidence="2" type="ORF">DY000_02030822</name>
</gene>
<evidence type="ECO:0000256" key="1">
    <source>
        <dbReference type="SAM" id="MobiDB-lite"/>
    </source>
</evidence>
<dbReference type="Proteomes" id="UP000266723">
    <property type="component" value="Unassembled WGS sequence"/>
</dbReference>
<keyword evidence="3" id="KW-1185">Reference proteome</keyword>
<evidence type="ECO:0000313" key="2">
    <source>
        <dbReference type="EMBL" id="KAF3578170.1"/>
    </source>
</evidence>
<feature type="compositionally biased region" description="Basic and acidic residues" evidence="1">
    <location>
        <begin position="201"/>
        <end position="215"/>
    </location>
</feature>
<protein>
    <submittedName>
        <fullName evidence="2">Uncharacterized protein</fullName>
    </submittedName>
</protein>
<dbReference type="EMBL" id="QGKV02000649">
    <property type="protein sequence ID" value="KAF3578170.1"/>
    <property type="molecule type" value="Genomic_DNA"/>
</dbReference>
<accession>A0ABQ7DLE1</accession>
<name>A0ABQ7DLE1_BRACR</name>
<sequence>MIMDQSNKEDNESMDDPADGGALPISEGPMTRARSKQLKKAIGGLLKTSLKQEEKSKGFLFGVSYPDQSPRSIKRSSIPLSIILGSHYKLCSNVTEVFRKLKDPCLREMSEKKDHHRVEHGGKVISTVVRTPVLAWRVGLERTPVDRSVPSSGRGFGRTRVQTVNNTVGFPLDRADRTAPSDHAFRTDRVVYRLDPRTSKMELRPVPRPTPKEDLSPTVQVHPNQLCPKRKLKDPCLREMSERKDHHRVEHGGKVISTVVRTRVDRSVPSSGRGFGRTRVQTVNSTVGTDSMIGWGGMHWNNDIASGKAAWMLWDSEGKVLMHSRRGLTGLNNLEGTEVSCAYVGD</sequence>
<reference evidence="2 3" key="1">
    <citation type="journal article" date="2020" name="BMC Genomics">
        <title>Intraspecific diversification of the crop wild relative Brassica cretica Lam. using demographic model selection.</title>
        <authorList>
            <person name="Kioukis A."/>
            <person name="Michalopoulou V.A."/>
            <person name="Briers L."/>
            <person name="Pirintsos S."/>
            <person name="Studholme D.J."/>
            <person name="Pavlidis P."/>
            <person name="Sarris P.F."/>
        </authorList>
    </citation>
    <scope>NUCLEOTIDE SEQUENCE [LARGE SCALE GENOMIC DNA]</scope>
    <source>
        <strain evidence="3">cv. PFS-1207/04</strain>
    </source>
</reference>
<feature type="region of interest" description="Disordered" evidence="1">
    <location>
        <begin position="1"/>
        <end position="36"/>
    </location>
</feature>
<feature type="compositionally biased region" description="Basic and acidic residues" evidence="1">
    <location>
        <begin position="1"/>
        <end position="11"/>
    </location>
</feature>